<reference evidence="3" key="1">
    <citation type="journal article" date="2014" name="Science">
        <title>Ancient hybridizations among the ancestral genomes of bread wheat.</title>
        <authorList>
            <consortium name="International Wheat Genome Sequencing Consortium,"/>
            <person name="Marcussen T."/>
            <person name="Sandve S.R."/>
            <person name="Heier L."/>
            <person name="Spannagl M."/>
            <person name="Pfeifer M."/>
            <person name="Jakobsen K.S."/>
            <person name="Wulff B.B."/>
            <person name="Steuernagel B."/>
            <person name="Mayer K.F."/>
            <person name="Olsen O.A."/>
        </authorList>
    </citation>
    <scope>NUCLEOTIDE SEQUENCE [LARGE SCALE GENOMIC DNA]</scope>
    <source>
        <strain evidence="3">cv. AL8/78</strain>
    </source>
</reference>
<proteinExistence type="predicted"/>
<dbReference type="Gramene" id="AET1Gv20358700.2">
    <property type="protein sequence ID" value="AET1Gv20358700.2"/>
    <property type="gene ID" value="AET1Gv20358700"/>
</dbReference>
<reference evidence="2" key="4">
    <citation type="submission" date="2019-03" db="UniProtKB">
        <authorList>
            <consortium name="EnsemblPlants"/>
        </authorList>
    </citation>
    <scope>IDENTIFICATION</scope>
</reference>
<keyword evidence="3" id="KW-1185">Reference proteome</keyword>
<keyword evidence="1" id="KW-0472">Membrane</keyword>
<name>A0A452YAR9_AEGTS</name>
<dbReference type="EnsemblPlants" id="AET1Gv20358700.2">
    <property type="protein sequence ID" value="AET1Gv20358700.2"/>
    <property type="gene ID" value="AET1Gv20358700"/>
</dbReference>
<evidence type="ECO:0000256" key="1">
    <source>
        <dbReference type="SAM" id="Phobius"/>
    </source>
</evidence>
<protein>
    <submittedName>
        <fullName evidence="2">Uncharacterized protein</fullName>
    </submittedName>
</protein>
<keyword evidence="1" id="KW-0812">Transmembrane</keyword>
<sequence length="115" mass="12824">MDVTILLWVNSIHTTAKFAYSKNMTAKQNLQKHFHRQHLGTLINAIMAVGYIELALFAVALSVSFLFFCNGIFQLQKVGSSICRISTSICCEKTKTASFVYLKDAMNGTSIKLNI</sequence>
<organism evidence="2 3">
    <name type="scientific">Aegilops tauschii subsp. strangulata</name>
    <name type="common">Goatgrass</name>
    <dbReference type="NCBI Taxonomy" id="200361"/>
    <lineage>
        <taxon>Eukaryota</taxon>
        <taxon>Viridiplantae</taxon>
        <taxon>Streptophyta</taxon>
        <taxon>Embryophyta</taxon>
        <taxon>Tracheophyta</taxon>
        <taxon>Spermatophyta</taxon>
        <taxon>Magnoliopsida</taxon>
        <taxon>Liliopsida</taxon>
        <taxon>Poales</taxon>
        <taxon>Poaceae</taxon>
        <taxon>BOP clade</taxon>
        <taxon>Pooideae</taxon>
        <taxon>Triticodae</taxon>
        <taxon>Triticeae</taxon>
        <taxon>Triticinae</taxon>
        <taxon>Aegilops</taxon>
    </lineage>
</organism>
<accession>A0A452YAR9</accession>
<reference evidence="2" key="3">
    <citation type="journal article" date="2017" name="Nature">
        <title>Genome sequence of the progenitor of the wheat D genome Aegilops tauschii.</title>
        <authorList>
            <person name="Luo M.C."/>
            <person name="Gu Y.Q."/>
            <person name="Puiu D."/>
            <person name="Wang H."/>
            <person name="Twardziok S.O."/>
            <person name="Deal K.R."/>
            <person name="Huo N."/>
            <person name="Zhu T."/>
            <person name="Wang L."/>
            <person name="Wang Y."/>
            <person name="McGuire P.E."/>
            <person name="Liu S."/>
            <person name="Long H."/>
            <person name="Ramasamy R.K."/>
            <person name="Rodriguez J.C."/>
            <person name="Van S.L."/>
            <person name="Yuan L."/>
            <person name="Wang Z."/>
            <person name="Xia Z."/>
            <person name="Xiao L."/>
            <person name="Anderson O.D."/>
            <person name="Ouyang S."/>
            <person name="Liang Y."/>
            <person name="Zimin A.V."/>
            <person name="Pertea G."/>
            <person name="Qi P."/>
            <person name="Bennetzen J.L."/>
            <person name="Dai X."/>
            <person name="Dawson M.W."/>
            <person name="Muller H.G."/>
            <person name="Kugler K."/>
            <person name="Rivarola-Duarte L."/>
            <person name="Spannagl M."/>
            <person name="Mayer K.F.X."/>
            <person name="Lu F.H."/>
            <person name="Bevan M.W."/>
            <person name="Leroy P."/>
            <person name="Li P."/>
            <person name="You F.M."/>
            <person name="Sun Q."/>
            <person name="Liu Z."/>
            <person name="Lyons E."/>
            <person name="Wicker T."/>
            <person name="Salzberg S.L."/>
            <person name="Devos K.M."/>
            <person name="Dvorak J."/>
        </authorList>
    </citation>
    <scope>NUCLEOTIDE SEQUENCE [LARGE SCALE GENOMIC DNA]</scope>
    <source>
        <strain evidence="2">cv. AL8/78</strain>
    </source>
</reference>
<evidence type="ECO:0000313" key="2">
    <source>
        <dbReference type="EnsemblPlants" id="AET1Gv20358700.2"/>
    </source>
</evidence>
<dbReference type="Proteomes" id="UP000015105">
    <property type="component" value="Chromosome 1D"/>
</dbReference>
<reference evidence="2" key="5">
    <citation type="journal article" date="2021" name="G3 (Bethesda)">
        <title>Aegilops tauschii genome assembly Aet v5.0 features greater sequence contiguity and improved annotation.</title>
        <authorList>
            <person name="Wang L."/>
            <person name="Zhu T."/>
            <person name="Rodriguez J.C."/>
            <person name="Deal K.R."/>
            <person name="Dubcovsky J."/>
            <person name="McGuire P.E."/>
            <person name="Lux T."/>
            <person name="Spannagl M."/>
            <person name="Mayer K.F.X."/>
            <person name="Baldrich P."/>
            <person name="Meyers B.C."/>
            <person name="Huo N."/>
            <person name="Gu Y.Q."/>
            <person name="Zhou H."/>
            <person name="Devos K.M."/>
            <person name="Bennetzen J.L."/>
            <person name="Unver T."/>
            <person name="Budak H."/>
            <person name="Gulick P.J."/>
            <person name="Galiba G."/>
            <person name="Kalapos B."/>
            <person name="Nelson D.R."/>
            <person name="Li P."/>
            <person name="You F.M."/>
            <person name="Luo M.C."/>
            <person name="Dvorak J."/>
        </authorList>
    </citation>
    <scope>NUCLEOTIDE SEQUENCE [LARGE SCALE GENOMIC DNA]</scope>
    <source>
        <strain evidence="2">cv. AL8/78</strain>
    </source>
</reference>
<feature type="transmembrane region" description="Helical" evidence="1">
    <location>
        <begin position="42"/>
        <end position="68"/>
    </location>
</feature>
<dbReference type="AlphaFoldDB" id="A0A452YAR9"/>
<evidence type="ECO:0000313" key="3">
    <source>
        <dbReference type="Proteomes" id="UP000015105"/>
    </source>
</evidence>
<reference evidence="3" key="2">
    <citation type="journal article" date="2017" name="Nat. Plants">
        <title>The Aegilops tauschii genome reveals multiple impacts of transposons.</title>
        <authorList>
            <person name="Zhao G."/>
            <person name="Zou C."/>
            <person name="Li K."/>
            <person name="Wang K."/>
            <person name="Li T."/>
            <person name="Gao L."/>
            <person name="Zhang X."/>
            <person name="Wang H."/>
            <person name="Yang Z."/>
            <person name="Liu X."/>
            <person name="Jiang W."/>
            <person name="Mao L."/>
            <person name="Kong X."/>
            <person name="Jiao Y."/>
            <person name="Jia J."/>
        </authorList>
    </citation>
    <scope>NUCLEOTIDE SEQUENCE [LARGE SCALE GENOMIC DNA]</scope>
    <source>
        <strain evidence="3">cv. AL8/78</strain>
    </source>
</reference>
<keyword evidence="1" id="KW-1133">Transmembrane helix</keyword>